<protein>
    <submittedName>
        <fullName evidence="1">Uncharacterized protein</fullName>
    </submittedName>
</protein>
<proteinExistence type="predicted"/>
<dbReference type="Proteomes" id="UP000476055">
    <property type="component" value="Unassembled WGS sequence"/>
</dbReference>
<gene>
    <name evidence="1" type="ORF">FYJ59_13445</name>
</gene>
<keyword evidence="2" id="KW-1185">Reference proteome</keyword>
<reference evidence="1 2" key="1">
    <citation type="submission" date="2019-08" db="EMBL/GenBank/DDBJ databases">
        <title>In-depth cultivation of the pig gut microbiome towards novel bacterial diversity and tailored functional studies.</title>
        <authorList>
            <person name="Wylensek D."/>
            <person name="Hitch T.C.A."/>
            <person name="Clavel T."/>
        </authorList>
    </citation>
    <scope>NUCLEOTIDE SEQUENCE [LARGE SCALE GENOMIC DNA]</scope>
    <source>
        <strain evidence="1 2">WCA3-601-WT-6H</strain>
    </source>
</reference>
<dbReference type="EMBL" id="VUMU01000024">
    <property type="protein sequence ID" value="MST59225.1"/>
    <property type="molecule type" value="Genomic_DNA"/>
</dbReference>
<dbReference type="RefSeq" id="WP_154498782.1">
    <property type="nucleotide sequence ID" value="NZ_VUMU01000024.1"/>
</dbReference>
<organism evidence="1 2">
    <name type="scientific">Waltera intestinalis</name>
    <dbReference type="NCBI Taxonomy" id="2606635"/>
    <lineage>
        <taxon>Bacteria</taxon>
        <taxon>Bacillati</taxon>
        <taxon>Bacillota</taxon>
        <taxon>Clostridia</taxon>
        <taxon>Lachnospirales</taxon>
        <taxon>Lachnospiraceae</taxon>
        <taxon>Waltera</taxon>
    </lineage>
</organism>
<sequence>MEFYQDRISKLLKELRESLACNFDNEQIERLNASLQQFGSALKNVTENISFQFLNEDMKNFIAETKESEKLSQTEFEEKYSYEMEVCKKLGRAGWVVSEHSNPREIKEWYDFLSSQEDNKIISYFEGDNGCILENIFHSLEHKYCEEPNQRYFSKAKYFFEHEDYMTSAMYLVAVIEARTNELMNYPKGTRYKQKYSMEGFEDHLQTEFGRTDSFFTKRFLFLDMYPSIIEFLNRLFVDGEYSFENGVEPPYINRNWLLHGKSCRVIERYECIQLFNALSVIEFVFSLSNRLDTMEE</sequence>
<evidence type="ECO:0000313" key="2">
    <source>
        <dbReference type="Proteomes" id="UP000476055"/>
    </source>
</evidence>
<evidence type="ECO:0000313" key="1">
    <source>
        <dbReference type="EMBL" id="MST59225.1"/>
    </source>
</evidence>
<comment type="caution">
    <text evidence="1">The sequence shown here is derived from an EMBL/GenBank/DDBJ whole genome shotgun (WGS) entry which is preliminary data.</text>
</comment>
<dbReference type="AlphaFoldDB" id="A0A6L5YLM0"/>
<name>A0A6L5YLM0_9FIRM</name>
<accession>A0A6L5YLM0</accession>